<accession>S3MPT3</accession>
<name>S3MPT3_9GAMM</name>
<dbReference type="OrthoDB" id="8926940at2"/>
<dbReference type="InterPro" id="IPR036937">
    <property type="entry name" value="Adhesion_dom_fimbrial_sf"/>
</dbReference>
<comment type="caution">
    <text evidence="2">The sequence shown here is derived from an EMBL/GenBank/DDBJ whole genome shotgun (WGS) entry which is preliminary data.</text>
</comment>
<dbReference type="Gene3D" id="2.60.40.1090">
    <property type="entry name" value="Fimbrial-type adhesion domain"/>
    <property type="match status" value="1"/>
</dbReference>
<dbReference type="SUPFAM" id="SSF49401">
    <property type="entry name" value="Bacterial adhesins"/>
    <property type="match status" value="1"/>
</dbReference>
<dbReference type="Pfam" id="PF00419">
    <property type="entry name" value="Fimbrial"/>
    <property type="match status" value="1"/>
</dbReference>
<dbReference type="eggNOG" id="COG3539">
    <property type="taxonomic scope" value="Bacteria"/>
</dbReference>
<dbReference type="InterPro" id="IPR008966">
    <property type="entry name" value="Adhesion_dom_sf"/>
</dbReference>
<protein>
    <recommendedName>
        <fullName evidence="1">Fimbrial-type adhesion domain-containing protein</fullName>
    </recommendedName>
</protein>
<dbReference type="STRING" id="632955.GCA_000829675_02696"/>
<keyword evidence="3" id="KW-1185">Reference proteome</keyword>
<dbReference type="RefSeq" id="WP_016657857.1">
    <property type="nucleotide sequence ID" value="NZ_KE340355.1"/>
</dbReference>
<dbReference type="GO" id="GO:0009289">
    <property type="term" value="C:pilus"/>
    <property type="evidence" value="ECO:0007669"/>
    <property type="project" value="InterPro"/>
</dbReference>
<dbReference type="Proteomes" id="UP000014568">
    <property type="component" value="Unassembled WGS sequence"/>
</dbReference>
<gene>
    <name evidence="2" type="ORF">F945_03498</name>
</gene>
<reference evidence="2 3" key="1">
    <citation type="submission" date="2013-06" db="EMBL/GenBank/DDBJ databases">
        <title>The Genome Sequence of Acinetobacter rudis CIP 110305.</title>
        <authorList>
            <consortium name="The Broad Institute Genome Sequencing Platform"/>
            <consortium name="The Broad Institute Genome Sequencing Center for Infectious Disease"/>
            <person name="Cerqueira G."/>
            <person name="Feldgarden M."/>
            <person name="Courvalin P."/>
            <person name="Perichon B."/>
            <person name="Grillot-Courvalin C."/>
            <person name="Clermont D."/>
            <person name="Rocha E."/>
            <person name="Yoon E.-J."/>
            <person name="Nemec A."/>
            <person name="Young S.K."/>
            <person name="Zeng Q."/>
            <person name="Gargeya S."/>
            <person name="Fitzgerald M."/>
            <person name="Abouelleil A."/>
            <person name="Alvarado L."/>
            <person name="Berlin A.M."/>
            <person name="Chapman S.B."/>
            <person name="Dewar J."/>
            <person name="Goldberg J."/>
            <person name="Griggs A."/>
            <person name="Gujja S."/>
            <person name="Hansen M."/>
            <person name="Howarth C."/>
            <person name="Imamovic A."/>
            <person name="Larimer J."/>
            <person name="McCowan C."/>
            <person name="Murphy C."/>
            <person name="Pearson M."/>
            <person name="Priest M."/>
            <person name="Roberts A."/>
            <person name="Saif S."/>
            <person name="Shea T."/>
            <person name="Sykes S."/>
            <person name="Wortman J."/>
            <person name="Nusbaum C."/>
            <person name="Birren B."/>
        </authorList>
    </citation>
    <scope>NUCLEOTIDE SEQUENCE [LARGE SCALE GENOMIC DNA]</scope>
    <source>
        <strain evidence="2 3">CIP 110305</strain>
    </source>
</reference>
<evidence type="ECO:0000259" key="1">
    <source>
        <dbReference type="Pfam" id="PF00419"/>
    </source>
</evidence>
<dbReference type="PATRIC" id="fig|421052.3.peg.3430"/>
<dbReference type="AlphaFoldDB" id="S3MPT3"/>
<proteinExistence type="predicted"/>
<evidence type="ECO:0000313" key="3">
    <source>
        <dbReference type="Proteomes" id="UP000014568"/>
    </source>
</evidence>
<dbReference type="HOGENOM" id="CLU_064082_0_0_6"/>
<organism evidence="2 3">
    <name type="scientific">Acinetobacter rudis CIP 110305</name>
    <dbReference type="NCBI Taxonomy" id="421052"/>
    <lineage>
        <taxon>Bacteria</taxon>
        <taxon>Pseudomonadati</taxon>
        <taxon>Pseudomonadota</taxon>
        <taxon>Gammaproteobacteria</taxon>
        <taxon>Moraxellales</taxon>
        <taxon>Moraxellaceae</taxon>
        <taxon>Acinetobacter</taxon>
    </lineage>
</organism>
<dbReference type="GO" id="GO:0007155">
    <property type="term" value="P:cell adhesion"/>
    <property type="evidence" value="ECO:0007669"/>
    <property type="project" value="InterPro"/>
</dbReference>
<dbReference type="InterPro" id="IPR000259">
    <property type="entry name" value="Adhesion_dom_fimbrial"/>
</dbReference>
<dbReference type="EMBL" id="ATGI01000039">
    <property type="protein sequence ID" value="EPF69935.1"/>
    <property type="molecule type" value="Genomic_DNA"/>
</dbReference>
<sequence length="358" mass="39219">MSAVKFLLLQSCLLLALSLVGIQSSWALRCLQGGLSSTNFDIDKAQNTSNTTNVGTIRVTNSNQAAGTMLWQSPTYNTTFTCYDDYKTNATEQAYLYPDDNASTLSNAFKGTNLVVGILYNGRENPIENNSTKIATGQTALDSADRSTAIENCRKINKQNLLATNRCATPKTINVSYSLYIKSRGTGSNYTSASKSFTAFQLDGAGGRNSNGNFQEKLSNVQVNYVDCVPTFTTQNVDLGKYYSYQEINKVLRRTPFTLDVKIAGKDCASSGFAGRFTSNQAIDNTTLTASESNMKNNVGIRIYEENQTTPIELGKTIDFGIQRNNIVSKRLEAGVLFLKKPQAGAFSSTLNYEVWLK</sequence>
<feature type="domain" description="Fimbrial-type adhesion" evidence="1">
    <location>
        <begin position="224"/>
        <end position="355"/>
    </location>
</feature>
<evidence type="ECO:0000313" key="2">
    <source>
        <dbReference type="EMBL" id="EPF69935.1"/>
    </source>
</evidence>